<dbReference type="EMBL" id="GL870879">
    <property type="protein sequence ID" value="EIJ88205.1"/>
    <property type="molecule type" value="Genomic_DNA"/>
</dbReference>
<name>I3EG58_NEMP3</name>
<dbReference type="Pfam" id="PF12333">
    <property type="entry name" value="Ipi1_N"/>
    <property type="match status" value="1"/>
</dbReference>
<evidence type="ECO:0000313" key="3">
    <source>
        <dbReference type="Proteomes" id="UP000002872"/>
    </source>
</evidence>
<evidence type="ECO:0000259" key="1">
    <source>
        <dbReference type="Pfam" id="PF12333"/>
    </source>
</evidence>
<sequence>MFKRYKLKPKVVKPLAVRSKTVGVSKRIDDDLLKILSMLKHSSATIRMRGAREAEELECISEEMIREIMKMCKSDKKEVRGLFYRITQRFLAKALPAELKNWEEYIMLYLETMMTCTVIDVRKDSLNLLDISMKYFPDKVNGMKQELMKWLKNDERIMSLDPTCTKWTSDIIKRQKVLLSLQKSKHPVVPFNSKIYLLETGVFINGLYKGSD</sequence>
<accession>I3EG58</accession>
<proteinExistence type="predicted"/>
<dbReference type="OrthoDB" id="2193039at2759"/>
<organism evidence="2 3">
    <name type="scientific">Nematocida parisii (strain ERTm3)</name>
    <name type="common">Nematode killer fungus</name>
    <dbReference type="NCBI Taxonomy" id="935791"/>
    <lineage>
        <taxon>Eukaryota</taxon>
        <taxon>Fungi</taxon>
        <taxon>Fungi incertae sedis</taxon>
        <taxon>Microsporidia</taxon>
        <taxon>Nematocida</taxon>
    </lineage>
</organism>
<keyword evidence="3" id="KW-1185">Reference proteome</keyword>
<dbReference type="InParanoid" id="I3EG58"/>
<dbReference type="InterPro" id="IPR024679">
    <property type="entry name" value="Ipi1_N"/>
</dbReference>
<dbReference type="HOGENOM" id="CLU_1277931_0_0_1"/>
<dbReference type="Proteomes" id="UP000002872">
    <property type="component" value="Unassembled WGS sequence"/>
</dbReference>
<dbReference type="VEuPathDB" id="MicrosporidiaDB:NEQG_01649"/>
<gene>
    <name evidence="2" type="ORF">NEQG_01649</name>
</gene>
<dbReference type="OMA" id="IREIMKM"/>
<reference evidence="2" key="1">
    <citation type="submission" date="2011-01" db="EMBL/GenBank/DDBJ databases">
        <title>The Genome Sequence of Nematocida parisii strain ERTm3.</title>
        <authorList>
            <consortium name="The Broad Institute Genome Sequencing Platform"/>
            <consortium name="The Broad Institute Genome Sequencing Center for Infectious Disease"/>
            <person name="Cuomo C."/>
            <person name="Troemel E."/>
            <person name="Young S.K."/>
            <person name="Zeng Q."/>
            <person name="Gargeya S."/>
            <person name="Fitzgerald M."/>
            <person name="Haas B."/>
            <person name="Abouelleil A."/>
            <person name="Alvarado L."/>
            <person name="Arachchi H.M."/>
            <person name="Berlin A."/>
            <person name="Chapman S.B."/>
            <person name="Gearin G."/>
            <person name="Goldberg J."/>
            <person name="Griggs A."/>
            <person name="Gujja S."/>
            <person name="Hansen M."/>
            <person name="Heiman D."/>
            <person name="Howarth C."/>
            <person name="Larimer J."/>
            <person name="Lui A."/>
            <person name="MacDonald P.J.P."/>
            <person name="McCowen C."/>
            <person name="Montmayeur A."/>
            <person name="Murphy C."/>
            <person name="Neiman D."/>
            <person name="Pearson M."/>
            <person name="Priest M."/>
            <person name="Roberts A."/>
            <person name="Saif S."/>
            <person name="Shea T."/>
            <person name="Sisk P."/>
            <person name="Stolte C."/>
            <person name="Sykes S."/>
            <person name="Wortman J."/>
            <person name="Nusbaum C."/>
            <person name="Birren B."/>
        </authorList>
    </citation>
    <scope>NUCLEOTIDE SEQUENCE</scope>
    <source>
        <strain evidence="2">ERTm3</strain>
    </source>
</reference>
<dbReference type="AlphaFoldDB" id="I3EG58"/>
<feature type="domain" description="Pre-rRNA-processing protein Ipi1 N-terminal" evidence="1">
    <location>
        <begin position="100"/>
        <end position="169"/>
    </location>
</feature>
<protein>
    <recommendedName>
        <fullName evidence="1">Pre-rRNA-processing protein Ipi1 N-terminal domain-containing protein</fullName>
    </recommendedName>
</protein>
<evidence type="ECO:0000313" key="2">
    <source>
        <dbReference type="EMBL" id="EIJ88205.1"/>
    </source>
</evidence>